<dbReference type="Proteomes" id="UP000236291">
    <property type="component" value="Unassembled WGS sequence"/>
</dbReference>
<reference evidence="10 11" key="1">
    <citation type="journal article" date="2014" name="Am. J. Bot.">
        <title>Genome assembly and annotation for red clover (Trifolium pratense; Fabaceae).</title>
        <authorList>
            <person name="Istvanek J."/>
            <person name="Jaros M."/>
            <person name="Krenek A."/>
            <person name="Repkova J."/>
        </authorList>
    </citation>
    <scope>NUCLEOTIDE SEQUENCE [LARGE SCALE GENOMIC DNA]</scope>
    <source>
        <strain evidence="11">cv. Tatra</strain>
        <tissue evidence="10">Young leaves</tissue>
    </source>
</reference>
<dbReference type="GO" id="GO:0016616">
    <property type="term" value="F:oxidoreductase activity, acting on the CH-OH group of donors, NAD or NADP as acceptor"/>
    <property type="evidence" value="ECO:0007669"/>
    <property type="project" value="InterPro"/>
</dbReference>
<keyword evidence="2 8" id="KW-0812">Transmembrane</keyword>
<dbReference type="PANTHER" id="PTHR10366">
    <property type="entry name" value="NAD DEPENDENT EPIMERASE/DEHYDRATASE"/>
    <property type="match status" value="1"/>
</dbReference>
<dbReference type="PANTHER" id="PTHR10366:SF639">
    <property type="entry name" value="3BETA-HYDROXYSTEROID-DEHYDROGENASE_DECARBOXYLASE ISOFORM 3"/>
    <property type="match status" value="1"/>
</dbReference>
<feature type="transmembrane region" description="Helical" evidence="8">
    <location>
        <begin position="394"/>
        <end position="410"/>
    </location>
</feature>
<comment type="subcellular location">
    <subcellularLocation>
        <location evidence="1 8">Endoplasmic reticulum membrane</location>
        <topology evidence="1 8">Multi-pass membrane protein</topology>
    </subcellularLocation>
</comment>
<protein>
    <recommendedName>
        <fullName evidence="8">Reticulon-like protein</fullName>
    </recommendedName>
</protein>
<keyword evidence="3 8" id="KW-0256">Endoplasmic reticulum</keyword>
<evidence type="ECO:0000256" key="1">
    <source>
        <dbReference type="ARBA" id="ARBA00004477"/>
    </source>
</evidence>
<sequence>MAVDDRFTDFNPKTCVVLGGRGILGKSLVLKLLKLGDWIVRVADSTHSLQLDPSESLLDEAISSSRASYFHLDLTDKHRIAKVLEGSSVVFYMDVDGSNNTDDFYHCYKLIVQGAKNVINACRECKVKRLIYNSSADVVFDCLRDGDKSSAYPWKVDNMLIDLKAQAEALVLNANDIDGVLTCSLRPSNVFGPGDTEFVPYIVKLARYGVTKFIVGTGDNLSDFTFYENVTHAHICAEEALNFQTISVAGKAFFITNLEPMKFWEFLSLLLEGLGYQRPFIKLPANLVQYILSILKWFYEKLGPGHFNYPLLVHYFRLALHTRTFNCSAAQKDIGYSPIVSLEEGVTLTIESFSHLAKDSFSSRCCGSVDRSKADKLLGSGKVADILLWRNEKASFAYFLGLVFLFYWFFLSGNTFISSAARLLLLVTLLLCGHGFLPSKLFGFPIQKVPASNFKISDMAAKDSVAIIVHIWNKGFQNIKELGQGGDWSTFFKVAVFLYLLKSIVAKLLTTLIGIGLAFAFMAFFVYEQYESEIDELADFLTTSLKEFMIYLMRNLPVSVSRLLHYGDNFSVPKDRDGGKI</sequence>
<dbReference type="SUPFAM" id="SSF51735">
    <property type="entry name" value="NAD(P)-binding Rossmann-fold domains"/>
    <property type="match status" value="1"/>
</dbReference>
<dbReference type="InterPro" id="IPR050425">
    <property type="entry name" value="NAD(P)_dehydrat-like"/>
</dbReference>
<keyword evidence="5 8" id="KW-1133">Transmembrane helix</keyword>
<evidence type="ECO:0000256" key="3">
    <source>
        <dbReference type="ARBA" id="ARBA00022824"/>
    </source>
</evidence>
<dbReference type="InterPro" id="IPR002225">
    <property type="entry name" value="3Beta_OHSteriod_DH/Estase"/>
</dbReference>
<evidence type="ECO:0000256" key="5">
    <source>
        <dbReference type="ARBA" id="ARBA00022989"/>
    </source>
</evidence>
<accession>A0A2K3P3Z2</accession>
<evidence type="ECO:0000256" key="4">
    <source>
        <dbReference type="ARBA" id="ARBA00022857"/>
    </source>
</evidence>
<dbReference type="Pfam" id="PF02453">
    <property type="entry name" value="Reticulon"/>
    <property type="match status" value="1"/>
</dbReference>
<reference evidence="10 11" key="2">
    <citation type="journal article" date="2017" name="Front. Plant Sci.">
        <title>Gene Classification and Mining of Molecular Markers Useful in Red Clover (Trifolium pratense) Breeding.</title>
        <authorList>
            <person name="Istvanek J."/>
            <person name="Dluhosova J."/>
            <person name="Dluhos P."/>
            <person name="Patkova L."/>
            <person name="Nedelnik J."/>
            <person name="Repkova J."/>
        </authorList>
    </citation>
    <scope>NUCLEOTIDE SEQUENCE [LARGE SCALE GENOMIC DNA]</scope>
    <source>
        <strain evidence="11">cv. Tatra</strain>
        <tissue evidence="10">Young leaves</tissue>
    </source>
</reference>
<dbReference type="GO" id="GO:0005789">
    <property type="term" value="C:endoplasmic reticulum membrane"/>
    <property type="evidence" value="ECO:0007669"/>
    <property type="project" value="UniProtKB-SubCell"/>
</dbReference>
<dbReference type="GO" id="GO:0006694">
    <property type="term" value="P:steroid biosynthetic process"/>
    <property type="evidence" value="ECO:0007669"/>
    <property type="project" value="InterPro"/>
</dbReference>
<feature type="transmembrane region" description="Helical" evidence="8">
    <location>
        <begin position="508"/>
        <end position="527"/>
    </location>
</feature>
<comment type="caution">
    <text evidence="10">The sequence shown here is derived from an EMBL/GenBank/DDBJ whole genome shotgun (WGS) entry which is preliminary data.</text>
</comment>
<evidence type="ECO:0000313" key="10">
    <source>
        <dbReference type="EMBL" id="PNY10012.1"/>
    </source>
</evidence>
<dbReference type="PROSITE" id="PS50845">
    <property type="entry name" value="RETICULON"/>
    <property type="match status" value="1"/>
</dbReference>
<dbReference type="EMBL" id="ASHM01003530">
    <property type="protein sequence ID" value="PNY10012.1"/>
    <property type="molecule type" value="Genomic_DNA"/>
</dbReference>
<evidence type="ECO:0000259" key="9">
    <source>
        <dbReference type="PROSITE" id="PS50845"/>
    </source>
</evidence>
<dbReference type="InterPro" id="IPR003388">
    <property type="entry name" value="Reticulon"/>
</dbReference>
<keyword evidence="4" id="KW-0521">NADP</keyword>
<evidence type="ECO:0000256" key="8">
    <source>
        <dbReference type="RuleBase" id="RU363132"/>
    </source>
</evidence>
<feature type="transmembrane region" description="Helical" evidence="8">
    <location>
        <begin position="416"/>
        <end position="437"/>
    </location>
</feature>
<dbReference type="Pfam" id="PF01073">
    <property type="entry name" value="3Beta_HSD"/>
    <property type="match status" value="1"/>
</dbReference>
<evidence type="ECO:0000256" key="6">
    <source>
        <dbReference type="ARBA" id="ARBA00023002"/>
    </source>
</evidence>
<gene>
    <name evidence="10" type="ORF">L195_g006578</name>
</gene>
<name>A0A2K3P3Z2_TRIPR</name>
<organism evidence="10 11">
    <name type="scientific">Trifolium pratense</name>
    <name type="common">Red clover</name>
    <dbReference type="NCBI Taxonomy" id="57577"/>
    <lineage>
        <taxon>Eukaryota</taxon>
        <taxon>Viridiplantae</taxon>
        <taxon>Streptophyta</taxon>
        <taxon>Embryophyta</taxon>
        <taxon>Tracheophyta</taxon>
        <taxon>Spermatophyta</taxon>
        <taxon>Magnoliopsida</taxon>
        <taxon>eudicotyledons</taxon>
        <taxon>Gunneridae</taxon>
        <taxon>Pentapetalae</taxon>
        <taxon>rosids</taxon>
        <taxon>fabids</taxon>
        <taxon>Fabales</taxon>
        <taxon>Fabaceae</taxon>
        <taxon>Papilionoideae</taxon>
        <taxon>50 kb inversion clade</taxon>
        <taxon>NPAAA clade</taxon>
        <taxon>Hologalegina</taxon>
        <taxon>IRL clade</taxon>
        <taxon>Trifolieae</taxon>
        <taxon>Trifolium</taxon>
    </lineage>
</organism>
<feature type="domain" description="Reticulon" evidence="9">
    <location>
        <begin position="383"/>
        <end position="557"/>
    </location>
</feature>
<evidence type="ECO:0000256" key="7">
    <source>
        <dbReference type="ARBA" id="ARBA00023136"/>
    </source>
</evidence>
<dbReference type="InterPro" id="IPR036291">
    <property type="entry name" value="NAD(P)-bd_dom_sf"/>
</dbReference>
<keyword evidence="7 8" id="KW-0472">Membrane</keyword>
<dbReference type="AlphaFoldDB" id="A0A2K3P3Z2"/>
<evidence type="ECO:0000256" key="2">
    <source>
        <dbReference type="ARBA" id="ARBA00022692"/>
    </source>
</evidence>
<dbReference type="STRING" id="57577.A0A2K3P3Z2"/>
<proteinExistence type="predicted"/>
<dbReference type="Gene3D" id="3.40.50.720">
    <property type="entry name" value="NAD(P)-binding Rossmann-like Domain"/>
    <property type="match status" value="1"/>
</dbReference>
<keyword evidence="6" id="KW-0560">Oxidoreductase</keyword>
<evidence type="ECO:0000313" key="11">
    <source>
        <dbReference type="Proteomes" id="UP000236291"/>
    </source>
</evidence>